<reference evidence="3" key="1">
    <citation type="submission" date="2020-11" db="EMBL/GenBank/DDBJ databases">
        <authorList>
            <person name="Tran Van P."/>
        </authorList>
    </citation>
    <scope>NUCLEOTIDE SEQUENCE</scope>
</reference>
<dbReference type="InterPro" id="IPR057735">
    <property type="entry name" value="UBE2O-like_tSH3-B"/>
</dbReference>
<sequence length="385" mass="42865">MDAPRLLAHSIGRDTGGACLQECEFPSHREEFYLGQTLYGPLHVLEEAQWIHCTKELKTQMPKPNKTVKVLVEVAQTDSVAIHWQCRAYSKEGAGLDKEQPKFLLQEEDLQKMNWKSKIIFGVGEVGSLVGAYKIYKCMCPDDYVDNINEDDNIVDNINEDDNEDNVDDEEGERLFSLSGPIPRKYKPAFCGAHPHQPLALLTSLGTDSFHFLDSKISGKYLSGNDPPHPPVEVMNCKSLGMDDVSPLPCRCLVFALFLEAVLSSSLLDDEPPTLGEAAQPVGPNSLDQLLNNLQGGYYWDPYGLDEGLRDNVAAKRWVCRWLPKLQQAPRAVLGMTSRTSSGQPPVNSYQPLASSPRRPSRLRPQKAAEIRPPMFGVIWTLSTA</sequence>
<proteinExistence type="predicted"/>
<feature type="compositionally biased region" description="Polar residues" evidence="1">
    <location>
        <begin position="337"/>
        <end position="351"/>
    </location>
</feature>
<protein>
    <recommendedName>
        <fullName evidence="2">UBE2O-like tandem tSH3-B domain-containing protein</fullName>
    </recommendedName>
</protein>
<dbReference type="EMBL" id="OB796200">
    <property type="protein sequence ID" value="CAD7433191.1"/>
    <property type="molecule type" value="Genomic_DNA"/>
</dbReference>
<organism evidence="3">
    <name type="scientific">Timema monikensis</name>
    <dbReference type="NCBI Taxonomy" id="170555"/>
    <lineage>
        <taxon>Eukaryota</taxon>
        <taxon>Metazoa</taxon>
        <taxon>Ecdysozoa</taxon>
        <taxon>Arthropoda</taxon>
        <taxon>Hexapoda</taxon>
        <taxon>Insecta</taxon>
        <taxon>Pterygota</taxon>
        <taxon>Neoptera</taxon>
        <taxon>Polyneoptera</taxon>
        <taxon>Phasmatodea</taxon>
        <taxon>Timematodea</taxon>
        <taxon>Timematoidea</taxon>
        <taxon>Timematidae</taxon>
        <taxon>Timema</taxon>
    </lineage>
</organism>
<evidence type="ECO:0000313" key="3">
    <source>
        <dbReference type="EMBL" id="CAD7433191.1"/>
    </source>
</evidence>
<dbReference type="Pfam" id="PF23046">
    <property type="entry name" value="tSH3-B_UBE2O"/>
    <property type="match status" value="1"/>
</dbReference>
<accession>A0A7R9HSE3</accession>
<feature type="domain" description="UBE2O-like tandem tSH3-B" evidence="2">
    <location>
        <begin position="22"/>
        <end position="114"/>
    </location>
</feature>
<dbReference type="AlphaFoldDB" id="A0A7R9HSE3"/>
<evidence type="ECO:0000259" key="2">
    <source>
        <dbReference type="Pfam" id="PF23046"/>
    </source>
</evidence>
<gene>
    <name evidence="3" type="ORF">TMSB3V08_LOCUS9873</name>
</gene>
<feature type="region of interest" description="Disordered" evidence="1">
    <location>
        <begin position="336"/>
        <end position="367"/>
    </location>
</feature>
<name>A0A7R9HSE3_9NEOP</name>
<evidence type="ECO:0000256" key="1">
    <source>
        <dbReference type="SAM" id="MobiDB-lite"/>
    </source>
</evidence>